<accession>A0A2H0XYH2</accession>
<evidence type="ECO:0000313" key="4">
    <source>
        <dbReference type="EMBL" id="PIS29179.1"/>
    </source>
</evidence>
<evidence type="ECO:0000259" key="3">
    <source>
        <dbReference type="PROSITE" id="PS50853"/>
    </source>
</evidence>
<dbReference type="InterPro" id="IPR015943">
    <property type="entry name" value="WD40/YVTN_repeat-like_dom_sf"/>
</dbReference>
<dbReference type="SUPFAM" id="SSF49265">
    <property type="entry name" value="Fibronectin type III"/>
    <property type="match status" value="2"/>
</dbReference>
<comment type="caution">
    <text evidence="4">The sequence shown here is derived from an EMBL/GenBank/DDBJ whole genome shotgun (WGS) entry which is preliminary data.</text>
</comment>
<reference evidence="4 5" key="1">
    <citation type="submission" date="2017-09" db="EMBL/GenBank/DDBJ databases">
        <title>Depth-based differentiation of microbial function through sediment-hosted aquifers and enrichment of novel symbionts in the deep terrestrial subsurface.</title>
        <authorList>
            <person name="Probst A.J."/>
            <person name="Ladd B."/>
            <person name="Jarett J.K."/>
            <person name="Geller-Mcgrath D.E."/>
            <person name="Sieber C.M."/>
            <person name="Emerson J.B."/>
            <person name="Anantharaman K."/>
            <person name="Thomas B.C."/>
            <person name="Malmstrom R."/>
            <person name="Stieglmeier M."/>
            <person name="Klingl A."/>
            <person name="Woyke T."/>
            <person name="Ryan C.M."/>
            <person name="Banfield J.F."/>
        </authorList>
    </citation>
    <scope>NUCLEOTIDE SEQUENCE [LARGE SCALE GENOMIC DNA]</scope>
    <source>
        <strain evidence="4">CG08_land_8_20_14_0_20_45_16</strain>
    </source>
</reference>
<sequence length="1157" mass="123284">MFKKSIVLGLALLIFLGGVAFAVSTNPVSSTKNPVTRTLYVANNSAAPSIKSYPPKAIWPPDDTLGWDDAPLLVNTQSLPGGSACNGLAVSSDGKKLYASIANGEASEIRVYYLDSSGMPGTYEAMAGATWSARSTPSGLTLGRDYKLYVTDNTLRRIRVFDTYNNTWISDITDTHLPDARLLDVATTKGTTDSGFALPGSHPPNVAHYKIFASEHSSDGRIHVLNYDLGTITYEKALTKSTFVRLTYPSDLKIVGDRLYVAVNDDSNVVAVMVYSTVPNASGNYPVIAQITTDLANDYGETAFDLNADHLYIKKSANASETQNRLYSIRIADLNNPLGNAAMLVSNEVIASDGVTVSSGGTVLAVSNSRNGLVRFYGTAPLSDPAPAQVTDFVAADHEESSSTLTWTNPADTDLARIIVLQRRLLIGESSLDHLPLITTAGAANSPNTTVLLSTTEATPGAAKTLVASGLTNYTTYTFAVFAQDTAGTWNTTATYHNSMQPGNADSAMPWDKTPPANATNFTASDDQLGKVTLKWNAPASLVDFDVAVVVRNTGTWPVITAAGTVSAGTEIARYDGGFGAGHFNLLSPSQAVTLTDEAVTADTTYYYAVYNYDRNNNYNNLVTPGANADTGLAPSVANEPPTAFSKLAPTNEATITGNVTLTWESSTDPNGDPVHYNLLVYQTDGGDQVFNGPVTTNSHTLPFTAFHSSVTPVNYRWNVSAQDDKGGRTYASNPEWSFNYVTPDTSSDAPNIEETIPANDQTGILTSAPISIQFSETMNTSSVEHALSISPALTDAVYSWDSRHMILTINHAAFALNTVYTVTVATTAVDLTNTALIPSSSAANPFHFTTTTEAGGEIVVSGVIIVREGSNVRLSWLTEPSSAVDIYALTRTINPTTGEYDGYFTTDQAEWSLLSENIVETEFLDTPAAGTARYYKIVPHSTILTSTLLTSNVVGKFDIHVEPGSNLISLPLNGGAIAINDVIGNQLSGSSPLASDKIYYYDNTSETWLTSYINAEGTWNGSLSNIELSKGYFINRQMSSTATNITVVGSVVFDTPTAIDLNQNSNMIGSLYAEAISLNAASLAAVLTAGTPLNADKIYYYQNSPGAGSDGWISAYLGADGFSGPLTTITPGKGYFINNQTLVDPASPDEWNFTRP</sequence>
<dbReference type="Proteomes" id="UP000231343">
    <property type="component" value="Unassembled WGS sequence"/>
</dbReference>
<evidence type="ECO:0000256" key="2">
    <source>
        <dbReference type="SAM" id="SignalP"/>
    </source>
</evidence>
<dbReference type="EMBL" id="PEYM01000098">
    <property type="protein sequence ID" value="PIS29179.1"/>
    <property type="molecule type" value="Genomic_DNA"/>
</dbReference>
<feature type="signal peptide" evidence="2">
    <location>
        <begin position="1"/>
        <end position="22"/>
    </location>
</feature>
<feature type="domain" description="Fibronectin type-III" evidence="3">
    <location>
        <begin position="641"/>
        <end position="746"/>
    </location>
</feature>
<dbReference type="AlphaFoldDB" id="A0A2H0XYH2"/>
<dbReference type="Pfam" id="PF13205">
    <property type="entry name" value="Big_5"/>
    <property type="match status" value="1"/>
</dbReference>
<keyword evidence="1 2" id="KW-0732">Signal</keyword>
<feature type="chain" id="PRO_5013856867" description="Fibronectin type-III domain-containing protein" evidence="2">
    <location>
        <begin position="23"/>
        <end position="1157"/>
    </location>
</feature>
<protein>
    <recommendedName>
        <fullName evidence="3">Fibronectin type-III domain-containing protein</fullName>
    </recommendedName>
</protein>
<dbReference type="Gene3D" id="2.130.10.10">
    <property type="entry name" value="YVTN repeat-like/Quinoprotein amine dehydrogenase"/>
    <property type="match status" value="1"/>
</dbReference>
<evidence type="ECO:0000256" key="1">
    <source>
        <dbReference type="ARBA" id="ARBA00022729"/>
    </source>
</evidence>
<dbReference type="InterPro" id="IPR032812">
    <property type="entry name" value="SbsA_Ig"/>
</dbReference>
<dbReference type="SUPFAM" id="SSF101898">
    <property type="entry name" value="NHL repeat"/>
    <property type="match status" value="1"/>
</dbReference>
<gene>
    <name evidence="4" type="ORF">COT42_06045</name>
</gene>
<dbReference type="InterPro" id="IPR003961">
    <property type="entry name" value="FN3_dom"/>
</dbReference>
<dbReference type="InterPro" id="IPR013783">
    <property type="entry name" value="Ig-like_fold"/>
</dbReference>
<proteinExistence type="predicted"/>
<dbReference type="InterPro" id="IPR036116">
    <property type="entry name" value="FN3_sf"/>
</dbReference>
<name>A0A2H0XYH2_UNCSA</name>
<evidence type="ECO:0000313" key="5">
    <source>
        <dbReference type="Proteomes" id="UP000231343"/>
    </source>
</evidence>
<dbReference type="Gene3D" id="2.60.40.10">
    <property type="entry name" value="Immunoglobulins"/>
    <property type="match status" value="2"/>
</dbReference>
<organism evidence="4 5">
    <name type="scientific">Candidatus Saganbacteria bacterium CG08_land_8_20_14_0_20_45_16</name>
    <dbReference type="NCBI Taxonomy" id="2014293"/>
    <lineage>
        <taxon>Bacteria</taxon>
        <taxon>Bacillati</taxon>
        <taxon>Saganbacteria</taxon>
    </lineage>
</organism>
<dbReference type="PROSITE" id="PS50853">
    <property type="entry name" value="FN3"/>
    <property type="match status" value="1"/>
</dbReference>
<dbReference type="Gene3D" id="2.60.40.3710">
    <property type="match status" value="1"/>
</dbReference>
<dbReference type="SUPFAM" id="SSF63829">
    <property type="entry name" value="Calcium-dependent phosphotriesterase"/>
    <property type="match status" value="1"/>
</dbReference>
<dbReference type="SMART" id="SM00060">
    <property type="entry name" value="FN3"/>
    <property type="match status" value="3"/>
</dbReference>